<evidence type="ECO:0000259" key="6">
    <source>
        <dbReference type="Pfam" id="PF07291"/>
    </source>
</evidence>
<organism evidence="7 8">
    <name type="scientific">Actinomadura fulvescens</name>
    <dbReference type="NCBI Taxonomy" id="46160"/>
    <lineage>
        <taxon>Bacteria</taxon>
        <taxon>Bacillati</taxon>
        <taxon>Actinomycetota</taxon>
        <taxon>Actinomycetes</taxon>
        <taxon>Streptosporangiales</taxon>
        <taxon>Thermomonosporaceae</taxon>
        <taxon>Actinomadura</taxon>
    </lineage>
</organism>
<proteinExistence type="predicted"/>
<dbReference type="Pfam" id="PF07291">
    <property type="entry name" value="MauE"/>
    <property type="match status" value="1"/>
</dbReference>
<keyword evidence="8" id="KW-1185">Reference proteome</keyword>
<evidence type="ECO:0000256" key="4">
    <source>
        <dbReference type="ARBA" id="ARBA00023136"/>
    </source>
</evidence>
<feature type="transmembrane region" description="Helical" evidence="5">
    <location>
        <begin position="46"/>
        <end position="71"/>
    </location>
</feature>
<keyword evidence="3 5" id="KW-1133">Transmembrane helix</keyword>
<dbReference type="Proteomes" id="UP001501509">
    <property type="component" value="Unassembled WGS sequence"/>
</dbReference>
<feature type="transmembrane region" description="Helical" evidence="5">
    <location>
        <begin position="116"/>
        <end position="136"/>
    </location>
</feature>
<evidence type="ECO:0000256" key="5">
    <source>
        <dbReference type="SAM" id="Phobius"/>
    </source>
</evidence>
<sequence>MGDLLAVIALVAVPLVLLGSLAGHVARPGVLAAALRAHRTVPGAMVVAVAGLVGLTEALLLGEVVVALVWWEPALLRAGMVSAAALLAVYGSYSAFVTRRRPPGVPCGCAGKETPMTGWVTARAVMLGLIAVAGAVFGPPQELQPYQVVIGCFAGLAFTVIASVVSEAMIYEGGTGR</sequence>
<name>A0ABN3PJ89_9ACTN</name>
<gene>
    <name evidence="7" type="ORF">GCM10010411_18300</name>
</gene>
<evidence type="ECO:0000313" key="8">
    <source>
        <dbReference type="Proteomes" id="UP001501509"/>
    </source>
</evidence>
<evidence type="ECO:0000313" key="7">
    <source>
        <dbReference type="EMBL" id="GAA2585924.1"/>
    </source>
</evidence>
<evidence type="ECO:0000256" key="3">
    <source>
        <dbReference type="ARBA" id="ARBA00022989"/>
    </source>
</evidence>
<dbReference type="RefSeq" id="WP_344539581.1">
    <property type="nucleotide sequence ID" value="NZ_BAAATD010000002.1"/>
</dbReference>
<comment type="subcellular location">
    <subcellularLocation>
        <location evidence="1">Membrane</location>
        <topology evidence="1">Multi-pass membrane protein</topology>
    </subcellularLocation>
</comment>
<protein>
    <recommendedName>
        <fullName evidence="6">Methylamine utilisation protein MauE domain-containing protein</fullName>
    </recommendedName>
</protein>
<comment type="caution">
    <text evidence="7">The sequence shown here is derived from an EMBL/GenBank/DDBJ whole genome shotgun (WGS) entry which is preliminary data.</text>
</comment>
<feature type="domain" description="Methylamine utilisation protein MauE" evidence="6">
    <location>
        <begin position="5"/>
        <end position="135"/>
    </location>
</feature>
<evidence type="ECO:0000256" key="2">
    <source>
        <dbReference type="ARBA" id="ARBA00022692"/>
    </source>
</evidence>
<reference evidence="7 8" key="1">
    <citation type="journal article" date="2019" name="Int. J. Syst. Evol. Microbiol.">
        <title>The Global Catalogue of Microorganisms (GCM) 10K type strain sequencing project: providing services to taxonomists for standard genome sequencing and annotation.</title>
        <authorList>
            <consortium name="The Broad Institute Genomics Platform"/>
            <consortium name="The Broad Institute Genome Sequencing Center for Infectious Disease"/>
            <person name="Wu L."/>
            <person name="Ma J."/>
        </authorList>
    </citation>
    <scope>NUCLEOTIDE SEQUENCE [LARGE SCALE GENOMIC DNA]</scope>
    <source>
        <strain evidence="7 8">JCM 6833</strain>
    </source>
</reference>
<evidence type="ECO:0000256" key="1">
    <source>
        <dbReference type="ARBA" id="ARBA00004141"/>
    </source>
</evidence>
<keyword evidence="4 5" id="KW-0472">Membrane</keyword>
<feature type="transmembrane region" description="Helical" evidence="5">
    <location>
        <begin position="78"/>
        <end position="96"/>
    </location>
</feature>
<dbReference type="EMBL" id="BAAATD010000002">
    <property type="protein sequence ID" value="GAA2585924.1"/>
    <property type="molecule type" value="Genomic_DNA"/>
</dbReference>
<keyword evidence="2 5" id="KW-0812">Transmembrane</keyword>
<dbReference type="InterPro" id="IPR009908">
    <property type="entry name" value="Methylamine_util_MauE"/>
</dbReference>
<accession>A0ABN3PJ89</accession>
<feature type="transmembrane region" description="Helical" evidence="5">
    <location>
        <begin position="148"/>
        <end position="171"/>
    </location>
</feature>